<dbReference type="GO" id="GO:0016020">
    <property type="term" value="C:membrane"/>
    <property type="evidence" value="ECO:0007669"/>
    <property type="project" value="InterPro"/>
</dbReference>
<protein>
    <recommendedName>
        <fullName evidence="1">Dystroglycan-type cadherin-like domain-containing protein</fullName>
    </recommendedName>
</protein>
<dbReference type="InterPro" id="IPR015919">
    <property type="entry name" value="Cadherin-like_sf"/>
</dbReference>
<dbReference type="AlphaFoldDB" id="A0A5S3Y2G9"/>
<organism evidence="2 3">
    <name type="scientific">Pseudoalteromonas ruthenica</name>
    <dbReference type="NCBI Taxonomy" id="151081"/>
    <lineage>
        <taxon>Bacteria</taxon>
        <taxon>Pseudomonadati</taxon>
        <taxon>Pseudomonadota</taxon>
        <taxon>Gammaproteobacteria</taxon>
        <taxon>Alteromonadales</taxon>
        <taxon>Pseudoalteromonadaceae</taxon>
        <taxon>Pseudoalteromonas</taxon>
    </lineage>
</organism>
<feature type="non-terminal residue" evidence="2">
    <location>
        <position position="1"/>
    </location>
</feature>
<dbReference type="EMBL" id="PNCG01001109">
    <property type="protein sequence ID" value="TMP65633.1"/>
    <property type="molecule type" value="Genomic_DNA"/>
</dbReference>
<dbReference type="SMART" id="SM00736">
    <property type="entry name" value="CADG"/>
    <property type="match status" value="1"/>
</dbReference>
<dbReference type="InterPro" id="IPR006644">
    <property type="entry name" value="Cadg"/>
</dbReference>
<reference evidence="3" key="2">
    <citation type="submission" date="2019-06" db="EMBL/GenBank/DDBJ databases">
        <title>Co-occurence of chitin degradation, pigmentation and bioactivity in marine Pseudoalteromonas.</title>
        <authorList>
            <person name="Sonnenschein E.C."/>
            <person name="Bech P.K."/>
        </authorList>
    </citation>
    <scope>NUCLEOTIDE SEQUENCE [LARGE SCALE GENOMIC DNA]</scope>
    <source>
        <strain evidence="3">S2897</strain>
    </source>
</reference>
<dbReference type="SUPFAM" id="SSF49313">
    <property type="entry name" value="Cadherin-like"/>
    <property type="match status" value="1"/>
</dbReference>
<evidence type="ECO:0000313" key="3">
    <source>
        <dbReference type="Proteomes" id="UP000305874"/>
    </source>
</evidence>
<dbReference type="GO" id="GO:0005509">
    <property type="term" value="F:calcium ion binding"/>
    <property type="evidence" value="ECO:0007669"/>
    <property type="project" value="InterPro"/>
</dbReference>
<proteinExistence type="predicted"/>
<name>A0A5S3Y2G9_9GAMM</name>
<dbReference type="InterPro" id="IPR013320">
    <property type="entry name" value="ConA-like_dom_sf"/>
</dbReference>
<feature type="domain" description="Dystroglycan-type cadherin-like" evidence="1">
    <location>
        <begin position="1"/>
        <end position="80"/>
    </location>
</feature>
<gene>
    <name evidence="2" type="ORF">CWC05_24005</name>
</gene>
<dbReference type="RefSeq" id="WP_138549506.1">
    <property type="nucleotide sequence ID" value="NZ_PNCG01001109.1"/>
</dbReference>
<reference evidence="2 3" key="1">
    <citation type="submission" date="2017-12" db="EMBL/GenBank/DDBJ databases">
        <authorList>
            <person name="Paulsen S."/>
            <person name="Gram L.K."/>
        </authorList>
    </citation>
    <scope>NUCLEOTIDE SEQUENCE [LARGE SCALE GENOMIC DNA]</scope>
    <source>
        <strain evidence="2 3">S2897</strain>
    </source>
</reference>
<dbReference type="Gene3D" id="2.60.40.10">
    <property type="entry name" value="Immunoglobulins"/>
    <property type="match status" value="1"/>
</dbReference>
<comment type="caution">
    <text evidence="2">The sequence shown here is derived from an EMBL/GenBank/DDBJ whole genome shotgun (WGS) entry which is preliminary data.</text>
</comment>
<dbReference type="SUPFAM" id="SSF49899">
    <property type="entry name" value="Concanavalin A-like lectins/glucanases"/>
    <property type="match status" value="1"/>
</dbReference>
<dbReference type="Gene3D" id="2.60.120.200">
    <property type="match status" value="1"/>
</dbReference>
<accession>A0A5S3Y2G9</accession>
<sequence length="111" mass="11908">SASAQQPYSYTATGEDIDGDSLSYQAQTLPSWLSFENNVLAGTPSTTHIGEHDVVLIVSDGKLSTTQSFTVTVALASNAKAWTMIWSDEFNGTSLDSQHWQVETGDGSQYG</sequence>
<dbReference type="Proteomes" id="UP000305874">
    <property type="component" value="Unassembled WGS sequence"/>
</dbReference>
<feature type="non-terminal residue" evidence="2">
    <location>
        <position position="111"/>
    </location>
</feature>
<dbReference type="Pfam" id="PF05345">
    <property type="entry name" value="He_PIG"/>
    <property type="match status" value="1"/>
</dbReference>
<dbReference type="InterPro" id="IPR013783">
    <property type="entry name" value="Ig-like_fold"/>
</dbReference>
<evidence type="ECO:0000313" key="2">
    <source>
        <dbReference type="EMBL" id="TMP65633.1"/>
    </source>
</evidence>
<evidence type="ECO:0000259" key="1">
    <source>
        <dbReference type="SMART" id="SM00736"/>
    </source>
</evidence>